<dbReference type="GO" id="GO:0006950">
    <property type="term" value="P:response to stress"/>
    <property type="evidence" value="ECO:0007669"/>
    <property type="project" value="TreeGrafter"/>
</dbReference>
<dbReference type="PRINTS" id="PR00598">
    <property type="entry name" value="HTHMARR"/>
</dbReference>
<keyword evidence="2" id="KW-1185">Reference proteome</keyword>
<dbReference type="InterPro" id="IPR036388">
    <property type="entry name" value="WH-like_DNA-bd_sf"/>
</dbReference>
<gene>
    <name evidence="1" type="ORF">PSAL_023200</name>
</gene>
<dbReference type="AlphaFoldDB" id="A0A418SDS2"/>
<dbReference type="KEGG" id="palw:PSAL_023200"/>
<dbReference type="PANTHER" id="PTHR33164:SF89">
    <property type="entry name" value="MARR FAMILY REGULATORY PROTEIN"/>
    <property type="match status" value="1"/>
</dbReference>
<dbReference type="OrthoDB" id="8447118at2"/>
<dbReference type="Pfam" id="PF12802">
    <property type="entry name" value="MarR_2"/>
    <property type="match status" value="1"/>
</dbReference>
<organism evidence="1 2">
    <name type="scientific">Pseudooceanicola algae</name>
    <dbReference type="NCBI Taxonomy" id="1537215"/>
    <lineage>
        <taxon>Bacteria</taxon>
        <taxon>Pseudomonadati</taxon>
        <taxon>Pseudomonadota</taxon>
        <taxon>Alphaproteobacteria</taxon>
        <taxon>Rhodobacterales</taxon>
        <taxon>Paracoccaceae</taxon>
        <taxon>Pseudooceanicola</taxon>
    </lineage>
</organism>
<proteinExistence type="predicted"/>
<evidence type="ECO:0000313" key="1">
    <source>
        <dbReference type="EMBL" id="QPM91077.1"/>
    </source>
</evidence>
<dbReference type="InterPro" id="IPR039422">
    <property type="entry name" value="MarR/SlyA-like"/>
</dbReference>
<protein>
    <submittedName>
        <fullName evidence="1">Uncharacterized protein</fullName>
    </submittedName>
</protein>
<dbReference type="RefSeq" id="WP_119840295.1">
    <property type="nucleotide sequence ID" value="NZ_CP060436.1"/>
</dbReference>
<reference evidence="1 2" key="1">
    <citation type="submission" date="2020-08" db="EMBL/GenBank/DDBJ databases">
        <title>Genome sequence of Rhodobacteraceae bacterium Lw-13e.</title>
        <authorList>
            <person name="Poehlein A."/>
            <person name="Wolter L."/>
            <person name="Daniel R."/>
            <person name="Brinkhoff T."/>
        </authorList>
    </citation>
    <scope>NUCLEOTIDE SEQUENCE [LARGE SCALE GENOMIC DNA]</scope>
    <source>
        <strain evidence="1 2">Lw-13e</strain>
    </source>
</reference>
<dbReference type="SUPFAM" id="SSF46785">
    <property type="entry name" value="Winged helix' DNA-binding domain"/>
    <property type="match status" value="1"/>
</dbReference>
<dbReference type="PANTHER" id="PTHR33164">
    <property type="entry name" value="TRANSCRIPTIONAL REGULATOR, MARR FAMILY"/>
    <property type="match status" value="1"/>
</dbReference>
<dbReference type="EMBL" id="CP060436">
    <property type="protein sequence ID" value="QPM91077.1"/>
    <property type="molecule type" value="Genomic_DNA"/>
</dbReference>
<accession>A0A418SDS2</accession>
<dbReference type="Proteomes" id="UP000283786">
    <property type="component" value="Chromosome"/>
</dbReference>
<evidence type="ECO:0000313" key="2">
    <source>
        <dbReference type="Proteomes" id="UP000283786"/>
    </source>
</evidence>
<dbReference type="PROSITE" id="PS50995">
    <property type="entry name" value="HTH_MARR_2"/>
    <property type="match status" value="1"/>
</dbReference>
<sequence length="161" mass="18003">MDRTDISLIALRRILRATELFGKELAQAAGLSPVQFRVLQLVAGQGMSTPKAISVQMGVTQATVTALLDKLEKQGMVTRQRSQVDRRQMNVQVTEKGHLTLEQAPDPLQQRYVRKFEAMKDWEQSQIIAALERVAEMLGADDMDASPVLFTGDIKDRPPQQ</sequence>
<name>A0A418SDS2_9RHOB</name>
<dbReference type="InterPro" id="IPR036390">
    <property type="entry name" value="WH_DNA-bd_sf"/>
</dbReference>
<dbReference type="SMART" id="SM00347">
    <property type="entry name" value="HTH_MARR"/>
    <property type="match status" value="1"/>
</dbReference>
<dbReference type="GO" id="GO:0003700">
    <property type="term" value="F:DNA-binding transcription factor activity"/>
    <property type="evidence" value="ECO:0007669"/>
    <property type="project" value="InterPro"/>
</dbReference>
<dbReference type="Gene3D" id="1.10.10.10">
    <property type="entry name" value="Winged helix-like DNA-binding domain superfamily/Winged helix DNA-binding domain"/>
    <property type="match status" value="1"/>
</dbReference>
<dbReference type="InterPro" id="IPR000835">
    <property type="entry name" value="HTH_MarR-typ"/>
</dbReference>